<dbReference type="Pfam" id="PF15927">
    <property type="entry name" value="Casc1_N"/>
    <property type="match status" value="1"/>
</dbReference>
<dbReference type="PRINTS" id="PR02043">
    <property type="entry name" value="CANCERSCCP1"/>
</dbReference>
<dbReference type="GO" id="GO:0048487">
    <property type="term" value="F:beta-tubulin binding"/>
    <property type="evidence" value="ECO:0007669"/>
    <property type="project" value="TreeGrafter"/>
</dbReference>
<keyword evidence="4" id="KW-1185">Reference proteome</keyword>
<protein>
    <submittedName>
        <fullName evidence="3">Protein casc1</fullName>
    </submittedName>
</protein>
<dbReference type="AlphaFoldDB" id="A0A9X0CU49"/>
<proteinExistence type="inferred from homology"/>
<dbReference type="InterPro" id="IPR031826">
    <property type="entry name" value="IC97/Casc1_N"/>
</dbReference>
<evidence type="ECO:0000313" key="3">
    <source>
        <dbReference type="EMBL" id="KAJ7373529.1"/>
    </source>
</evidence>
<feature type="domain" description="IC97/Casc1 N-terminal" evidence="2">
    <location>
        <begin position="2"/>
        <end position="137"/>
    </location>
</feature>
<dbReference type="PANTHER" id="PTHR20929">
    <property type="entry name" value="LUNG ADENOMA SUSCEPTIBILITY 1-RELATED"/>
    <property type="match status" value="1"/>
</dbReference>
<dbReference type="InterPro" id="IPR023247">
    <property type="entry name" value="IC97/Dnai7-like"/>
</dbReference>
<reference evidence="3" key="1">
    <citation type="submission" date="2023-01" db="EMBL/GenBank/DDBJ databases">
        <title>Genome assembly of the deep-sea coral Lophelia pertusa.</title>
        <authorList>
            <person name="Herrera S."/>
            <person name="Cordes E."/>
        </authorList>
    </citation>
    <scope>NUCLEOTIDE SEQUENCE</scope>
    <source>
        <strain evidence="3">USNM1676648</strain>
        <tissue evidence="3">Polyp</tissue>
    </source>
</reference>
<dbReference type="GO" id="GO:0008017">
    <property type="term" value="F:microtubule binding"/>
    <property type="evidence" value="ECO:0007669"/>
    <property type="project" value="TreeGrafter"/>
</dbReference>
<dbReference type="Proteomes" id="UP001163046">
    <property type="component" value="Unassembled WGS sequence"/>
</dbReference>
<comment type="similarity">
    <text evidence="1">Belongs to the DNAI7 family.</text>
</comment>
<dbReference type="PANTHER" id="PTHR20929:SF11">
    <property type="entry name" value="DYNEIN AXONEMAL INTERMEDIATE CHAIN 7"/>
    <property type="match status" value="1"/>
</dbReference>
<evidence type="ECO:0000259" key="2">
    <source>
        <dbReference type="Pfam" id="PF15927"/>
    </source>
</evidence>
<comment type="caution">
    <text evidence="3">The sequence shown here is derived from an EMBL/GenBank/DDBJ whole genome shotgun (WGS) entry which is preliminary data.</text>
</comment>
<evidence type="ECO:0000256" key="1">
    <source>
        <dbReference type="ARBA" id="ARBA00024332"/>
    </source>
</evidence>
<sequence>MHWERYMLCDGNPDPLNTCDLNTFMNLWRDDKEYKPLPIVLDEGEGTLKVIQYCNILLENWRVFLSNSGEEGFTEDELQRLKQSVLKLQELISYKLDEATMNLLQNASDDVDPDTQNLQFTRASENVTVCVWGNIARIQE</sequence>
<dbReference type="OrthoDB" id="6021675at2759"/>
<name>A0A9X0CU49_9CNID</name>
<accession>A0A9X0CU49</accession>
<organism evidence="3 4">
    <name type="scientific">Desmophyllum pertusum</name>
    <dbReference type="NCBI Taxonomy" id="174260"/>
    <lineage>
        <taxon>Eukaryota</taxon>
        <taxon>Metazoa</taxon>
        <taxon>Cnidaria</taxon>
        <taxon>Anthozoa</taxon>
        <taxon>Hexacorallia</taxon>
        <taxon>Scleractinia</taxon>
        <taxon>Caryophylliina</taxon>
        <taxon>Caryophylliidae</taxon>
        <taxon>Desmophyllum</taxon>
    </lineage>
</organism>
<evidence type="ECO:0000313" key="4">
    <source>
        <dbReference type="Proteomes" id="UP001163046"/>
    </source>
</evidence>
<dbReference type="EMBL" id="MU826830">
    <property type="protein sequence ID" value="KAJ7373529.1"/>
    <property type="molecule type" value="Genomic_DNA"/>
</dbReference>
<dbReference type="GO" id="GO:0005930">
    <property type="term" value="C:axoneme"/>
    <property type="evidence" value="ECO:0007669"/>
    <property type="project" value="TreeGrafter"/>
</dbReference>
<gene>
    <name evidence="3" type="primary">CASC1_3</name>
    <name evidence="3" type="ORF">OS493_011129</name>
</gene>